<reference evidence="1" key="1">
    <citation type="submission" date="2019-03" db="EMBL/GenBank/DDBJ databases">
        <authorList>
            <consortium name="Pathogen Informatics"/>
        </authorList>
    </citation>
    <scope>NUCLEOTIDE SEQUENCE</scope>
    <source>
        <strain evidence="1">5012STDY7626356</strain>
    </source>
</reference>
<dbReference type="AlphaFoldDB" id="A0A486VFM9"/>
<proteinExistence type="predicted"/>
<organism evidence="1">
    <name type="scientific">Klebsiella pneumoniae</name>
    <dbReference type="NCBI Taxonomy" id="573"/>
    <lineage>
        <taxon>Bacteria</taxon>
        <taxon>Pseudomonadati</taxon>
        <taxon>Pseudomonadota</taxon>
        <taxon>Gammaproteobacteria</taxon>
        <taxon>Enterobacterales</taxon>
        <taxon>Enterobacteriaceae</taxon>
        <taxon>Klebsiella/Raoultella group</taxon>
        <taxon>Klebsiella</taxon>
        <taxon>Klebsiella pneumoniae complex</taxon>
    </lineage>
</organism>
<protein>
    <submittedName>
        <fullName evidence="1">Uncharacterized protein</fullName>
    </submittedName>
</protein>
<sequence>MVHYSTDFDFVIHAANAVDNGVDVTQGFQIATFRAKRDKYHVSHQHSVALNFGVETTSVDYDVIVTATKRSDVFDDVILDVGERDQLQLFIMPAVFTPSCRGALDVDISDLDFLFLFDFQTGCNLLSNSRFAWATLGAAHHNDLSHS</sequence>
<evidence type="ECO:0000313" key="1">
    <source>
        <dbReference type="EMBL" id="VGM49364.1"/>
    </source>
</evidence>
<name>A0A486VFM9_KLEPN</name>
<dbReference type="EMBL" id="CAAHDE010000069">
    <property type="protein sequence ID" value="VGM49364.1"/>
    <property type="molecule type" value="Genomic_DNA"/>
</dbReference>
<gene>
    <name evidence="1" type="ORF">SAMEA4873557_05154</name>
</gene>
<accession>A0A486VFM9</accession>